<gene>
    <name evidence="3" type="ORF">DGAL_LOCUS5402</name>
</gene>
<dbReference type="Pfam" id="PF05953">
    <property type="entry name" value="Allatostatin"/>
    <property type="match status" value="5"/>
</dbReference>
<keyword evidence="1" id="KW-0175">Coiled coil</keyword>
<dbReference type="OrthoDB" id="6349086at2759"/>
<feature type="chain" id="PRO_5035233247" evidence="2">
    <location>
        <begin position="27"/>
        <end position="277"/>
    </location>
</feature>
<organism evidence="3 4">
    <name type="scientific">Daphnia galeata</name>
    <dbReference type="NCBI Taxonomy" id="27404"/>
    <lineage>
        <taxon>Eukaryota</taxon>
        <taxon>Metazoa</taxon>
        <taxon>Ecdysozoa</taxon>
        <taxon>Arthropoda</taxon>
        <taxon>Crustacea</taxon>
        <taxon>Branchiopoda</taxon>
        <taxon>Diplostraca</taxon>
        <taxon>Cladocera</taxon>
        <taxon>Anomopoda</taxon>
        <taxon>Daphniidae</taxon>
        <taxon>Daphnia</taxon>
    </lineage>
</organism>
<feature type="signal peptide" evidence="2">
    <location>
        <begin position="1"/>
        <end position="26"/>
    </location>
</feature>
<keyword evidence="4" id="KW-1185">Reference proteome</keyword>
<evidence type="ECO:0000313" key="3">
    <source>
        <dbReference type="EMBL" id="CAH0102878.1"/>
    </source>
</evidence>
<protein>
    <submittedName>
        <fullName evidence="3">Uncharacterized protein</fullName>
    </submittedName>
</protein>
<name>A0A8J2RNK9_9CRUS</name>
<dbReference type="InterPro" id="IPR010276">
    <property type="entry name" value="Allatostatin"/>
</dbReference>
<feature type="coiled-coil region" evidence="1">
    <location>
        <begin position="173"/>
        <end position="200"/>
    </location>
</feature>
<evidence type="ECO:0000256" key="1">
    <source>
        <dbReference type="SAM" id="Coils"/>
    </source>
</evidence>
<proteinExistence type="predicted"/>
<dbReference type="GO" id="GO:0005184">
    <property type="term" value="F:neuropeptide hormone activity"/>
    <property type="evidence" value="ECO:0007669"/>
    <property type="project" value="InterPro"/>
</dbReference>
<comment type="caution">
    <text evidence="3">The sequence shown here is derived from an EMBL/GenBank/DDBJ whole genome shotgun (WGS) entry which is preliminary data.</text>
</comment>
<dbReference type="EMBL" id="CAKKLH010000096">
    <property type="protein sequence ID" value="CAH0102878.1"/>
    <property type="molecule type" value="Genomic_DNA"/>
</dbReference>
<reference evidence="3" key="1">
    <citation type="submission" date="2021-11" db="EMBL/GenBank/DDBJ databases">
        <authorList>
            <person name="Schell T."/>
        </authorList>
    </citation>
    <scope>NUCLEOTIDE SEQUENCE</scope>
    <source>
        <strain evidence="3">M5</strain>
    </source>
</reference>
<dbReference type="Proteomes" id="UP000789390">
    <property type="component" value="Unassembled WGS sequence"/>
</dbReference>
<sequence length="277" mass="30647">MRPKYEMLFLPTALFLLLALFQSTQCTDVNNDSSVIEAVGGDSQDKAASTLLAESLASVEDGQAKLSALSSDGKATRSRYFKSFGGNGDPNLNIYSFGLGKRTSRSYSINPYSFGLGKRGGNAKSYPQNPYSFGLGKRNPTKYNFGLGKRPDRFAFGLGKRNLKEDDLDQWLNDEEYLQFDDTEDEIEDKEEDSQEVMDINKRSQITTGQQQQQAFFPSHLQSAFYGGAILPNMGKMNHRIIAGLGKSRTINQQAGSTNDLPNLGKRLPVYNFGLGK</sequence>
<accession>A0A8J2RNK9</accession>
<dbReference type="AlphaFoldDB" id="A0A8J2RNK9"/>
<keyword evidence="2" id="KW-0732">Signal</keyword>
<evidence type="ECO:0000256" key="2">
    <source>
        <dbReference type="SAM" id="SignalP"/>
    </source>
</evidence>
<evidence type="ECO:0000313" key="4">
    <source>
        <dbReference type="Proteomes" id="UP000789390"/>
    </source>
</evidence>